<protein>
    <submittedName>
        <fullName evidence="1">Uncharacterized protein</fullName>
    </submittedName>
</protein>
<reference evidence="1 2" key="1">
    <citation type="journal article" date="2006" name="Science">
        <title>The genome of black cottonwood, Populus trichocarpa (Torr. &amp; Gray).</title>
        <authorList>
            <person name="Tuskan G.A."/>
            <person name="Difazio S."/>
            <person name="Jansson S."/>
            <person name="Bohlmann J."/>
            <person name="Grigoriev I."/>
            <person name="Hellsten U."/>
            <person name="Putnam N."/>
            <person name="Ralph S."/>
            <person name="Rombauts S."/>
            <person name="Salamov A."/>
            <person name="Schein J."/>
            <person name="Sterck L."/>
            <person name="Aerts A."/>
            <person name="Bhalerao R.R."/>
            <person name="Bhalerao R.P."/>
            <person name="Blaudez D."/>
            <person name="Boerjan W."/>
            <person name="Brun A."/>
            <person name="Brunner A."/>
            <person name="Busov V."/>
            <person name="Campbell M."/>
            <person name="Carlson J."/>
            <person name="Chalot M."/>
            <person name="Chapman J."/>
            <person name="Chen G.L."/>
            <person name="Cooper D."/>
            <person name="Coutinho P.M."/>
            <person name="Couturier J."/>
            <person name="Covert S."/>
            <person name="Cronk Q."/>
            <person name="Cunningham R."/>
            <person name="Davis J."/>
            <person name="Degroeve S."/>
            <person name="Dejardin A."/>
            <person name="Depamphilis C."/>
            <person name="Detter J."/>
            <person name="Dirks B."/>
            <person name="Dubchak I."/>
            <person name="Duplessis S."/>
            <person name="Ehlting J."/>
            <person name="Ellis B."/>
            <person name="Gendler K."/>
            <person name="Goodstein D."/>
            <person name="Gribskov M."/>
            <person name="Grimwood J."/>
            <person name="Groover A."/>
            <person name="Gunter L."/>
            <person name="Hamberger B."/>
            <person name="Heinze B."/>
            <person name="Helariutta Y."/>
            <person name="Henrissat B."/>
            <person name="Holligan D."/>
            <person name="Holt R."/>
            <person name="Huang W."/>
            <person name="Islam-Faridi N."/>
            <person name="Jones S."/>
            <person name="Jones-Rhoades M."/>
            <person name="Jorgensen R."/>
            <person name="Joshi C."/>
            <person name="Kangasjarvi J."/>
            <person name="Karlsson J."/>
            <person name="Kelleher C."/>
            <person name="Kirkpatrick R."/>
            <person name="Kirst M."/>
            <person name="Kohler A."/>
            <person name="Kalluri U."/>
            <person name="Larimer F."/>
            <person name="Leebens-Mack J."/>
            <person name="Leple J.C."/>
            <person name="Locascio P."/>
            <person name="Lou Y."/>
            <person name="Lucas S."/>
            <person name="Martin F."/>
            <person name="Montanini B."/>
            <person name="Napoli C."/>
            <person name="Nelson D.R."/>
            <person name="Nelson C."/>
            <person name="Nieminen K."/>
            <person name="Nilsson O."/>
            <person name="Pereda V."/>
            <person name="Peter G."/>
            <person name="Philippe R."/>
            <person name="Pilate G."/>
            <person name="Poliakov A."/>
            <person name="Razumovskaya J."/>
            <person name="Richardson P."/>
            <person name="Rinaldi C."/>
            <person name="Ritland K."/>
            <person name="Rouze P."/>
            <person name="Ryaboy D."/>
            <person name="Schmutz J."/>
            <person name="Schrader J."/>
            <person name="Segerman B."/>
            <person name="Shin H."/>
            <person name="Siddiqui A."/>
            <person name="Sterky F."/>
            <person name="Terry A."/>
            <person name="Tsai C.J."/>
            <person name="Uberbacher E."/>
            <person name="Unneberg P."/>
            <person name="Vahala J."/>
            <person name="Wall K."/>
            <person name="Wessler S."/>
            <person name="Yang G."/>
            <person name="Yin T."/>
            <person name="Douglas C."/>
            <person name="Marra M."/>
            <person name="Sandberg G."/>
            <person name="Van de Peer Y."/>
            <person name="Rokhsar D."/>
        </authorList>
    </citation>
    <scope>NUCLEOTIDE SEQUENCE [LARGE SCALE GENOMIC DNA]</scope>
    <source>
        <strain evidence="2">cv. Nisqually</strain>
    </source>
</reference>
<keyword evidence="2" id="KW-1185">Reference proteome</keyword>
<dbReference type="EMBL" id="CM009303">
    <property type="protein sequence ID" value="PNT05647.1"/>
    <property type="molecule type" value="Genomic_DNA"/>
</dbReference>
<dbReference type="InParanoid" id="B9N3X8"/>
<dbReference type="AlphaFoldDB" id="B9N3X8"/>
<gene>
    <name evidence="1" type="ORF">POPTR_014G184700</name>
</gene>
<name>B9N3X8_POPTR</name>
<accession>B9N3X8</accession>
<evidence type="ECO:0000313" key="1">
    <source>
        <dbReference type="EMBL" id="PNT05647.1"/>
    </source>
</evidence>
<organism evidence="1 2">
    <name type="scientific">Populus trichocarpa</name>
    <name type="common">Western balsam poplar</name>
    <name type="synonym">Populus balsamifera subsp. trichocarpa</name>
    <dbReference type="NCBI Taxonomy" id="3694"/>
    <lineage>
        <taxon>Eukaryota</taxon>
        <taxon>Viridiplantae</taxon>
        <taxon>Streptophyta</taxon>
        <taxon>Embryophyta</taxon>
        <taxon>Tracheophyta</taxon>
        <taxon>Spermatophyta</taxon>
        <taxon>Magnoliopsida</taxon>
        <taxon>eudicotyledons</taxon>
        <taxon>Gunneridae</taxon>
        <taxon>Pentapetalae</taxon>
        <taxon>rosids</taxon>
        <taxon>fabids</taxon>
        <taxon>Malpighiales</taxon>
        <taxon>Salicaceae</taxon>
        <taxon>Saliceae</taxon>
        <taxon>Populus</taxon>
    </lineage>
</organism>
<dbReference type="HOGENOM" id="CLU_1996527_0_0_1"/>
<evidence type="ECO:0000313" key="2">
    <source>
        <dbReference type="Proteomes" id="UP000006729"/>
    </source>
</evidence>
<sequence>MREIRRVRAYRSGSASATVLGLLLEVQGSVGKSESAERGKICWLKGNIGGLVYREVEKGEADEEAGLVCFGCNRERDEGKMEGNGEKTGWLRAKGEEDLTGNWTKNKKGERWVGLLVVYRGLSCD</sequence>
<dbReference type="Proteomes" id="UP000006729">
    <property type="component" value="Chromosome 14"/>
</dbReference>
<proteinExistence type="predicted"/>